<evidence type="ECO:0000259" key="8">
    <source>
        <dbReference type="PROSITE" id="PS50026"/>
    </source>
</evidence>
<evidence type="ECO:0000256" key="5">
    <source>
        <dbReference type="PROSITE-ProRule" id="PRU00076"/>
    </source>
</evidence>
<dbReference type="PROSITE" id="PS01187">
    <property type="entry name" value="EGF_CA"/>
    <property type="match status" value="1"/>
</dbReference>
<dbReference type="SUPFAM" id="SSF57184">
    <property type="entry name" value="Growth factor receptor domain"/>
    <property type="match status" value="1"/>
</dbReference>
<gene>
    <name evidence="9" type="primary">AVEN_34651_1</name>
    <name evidence="9" type="ORF">CDAR_368961</name>
</gene>
<dbReference type="SMART" id="SM00181">
    <property type="entry name" value="EGF"/>
    <property type="match status" value="3"/>
</dbReference>
<feature type="transmembrane region" description="Helical" evidence="6">
    <location>
        <begin position="402"/>
        <end position="425"/>
    </location>
</feature>
<feature type="chain" id="PRO_5043910133" description="EGF-like domain-containing protein" evidence="7">
    <location>
        <begin position="23"/>
        <end position="432"/>
    </location>
</feature>
<dbReference type="AlphaFoldDB" id="A0AAV4VPV4"/>
<dbReference type="InterPro" id="IPR018097">
    <property type="entry name" value="EGF_Ca-bd_CS"/>
</dbReference>
<dbReference type="InterPro" id="IPR049883">
    <property type="entry name" value="NOTCH1_EGF-like"/>
</dbReference>
<dbReference type="Gene3D" id="2.10.25.10">
    <property type="entry name" value="Laminin"/>
    <property type="match status" value="2"/>
</dbReference>
<comment type="caution">
    <text evidence="5">Lacks conserved residue(s) required for the propagation of feature annotation.</text>
</comment>
<reference evidence="9 10" key="1">
    <citation type="submission" date="2021-06" db="EMBL/GenBank/DDBJ databases">
        <title>Caerostris darwini draft genome.</title>
        <authorList>
            <person name="Kono N."/>
            <person name="Arakawa K."/>
        </authorList>
    </citation>
    <scope>NUCLEOTIDE SEQUENCE [LARGE SCALE GENOMIC DNA]</scope>
</reference>
<dbReference type="InterPro" id="IPR000742">
    <property type="entry name" value="EGF"/>
</dbReference>
<keyword evidence="2 7" id="KW-0732">Signal</keyword>
<dbReference type="Proteomes" id="UP001054837">
    <property type="component" value="Unassembled WGS sequence"/>
</dbReference>
<evidence type="ECO:0000256" key="2">
    <source>
        <dbReference type="ARBA" id="ARBA00022729"/>
    </source>
</evidence>
<evidence type="ECO:0000313" key="9">
    <source>
        <dbReference type="EMBL" id="GIY71430.1"/>
    </source>
</evidence>
<dbReference type="Pfam" id="PF07645">
    <property type="entry name" value="EGF_CA"/>
    <property type="match status" value="1"/>
</dbReference>
<keyword evidence="3" id="KW-0677">Repeat</keyword>
<dbReference type="PANTHER" id="PTHR24039">
    <property type="entry name" value="FIBRILLIN-RELATED"/>
    <property type="match status" value="1"/>
</dbReference>
<dbReference type="GO" id="GO:0005509">
    <property type="term" value="F:calcium ion binding"/>
    <property type="evidence" value="ECO:0007669"/>
    <property type="project" value="InterPro"/>
</dbReference>
<dbReference type="InterPro" id="IPR001881">
    <property type="entry name" value="EGF-like_Ca-bd_dom"/>
</dbReference>
<evidence type="ECO:0000256" key="4">
    <source>
        <dbReference type="ARBA" id="ARBA00023157"/>
    </source>
</evidence>
<feature type="domain" description="EGF-like" evidence="8">
    <location>
        <begin position="348"/>
        <end position="387"/>
    </location>
</feature>
<dbReference type="EMBL" id="BPLQ01013337">
    <property type="protein sequence ID" value="GIY71430.1"/>
    <property type="molecule type" value="Genomic_DNA"/>
</dbReference>
<dbReference type="PROSITE" id="PS00010">
    <property type="entry name" value="ASX_HYDROXYL"/>
    <property type="match status" value="1"/>
</dbReference>
<keyword evidence="10" id="KW-1185">Reference proteome</keyword>
<dbReference type="PANTHER" id="PTHR24039:SF57">
    <property type="entry name" value="FIBROPELLIN-2"/>
    <property type="match status" value="1"/>
</dbReference>
<comment type="caution">
    <text evidence="9">The sequence shown here is derived from an EMBL/GenBank/DDBJ whole genome shotgun (WGS) entry which is preliminary data.</text>
</comment>
<evidence type="ECO:0000313" key="10">
    <source>
        <dbReference type="Proteomes" id="UP001054837"/>
    </source>
</evidence>
<dbReference type="CDD" id="cd00054">
    <property type="entry name" value="EGF_CA"/>
    <property type="match status" value="2"/>
</dbReference>
<name>A0AAV4VPV4_9ARAC</name>
<accession>A0AAV4VPV4</accession>
<keyword evidence="6" id="KW-0472">Membrane</keyword>
<feature type="disulfide bond" evidence="5">
    <location>
        <begin position="358"/>
        <end position="375"/>
    </location>
</feature>
<proteinExistence type="predicted"/>
<keyword evidence="1 5" id="KW-0245">EGF-like domain</keyword>
<dbReference type="FunFam" id="2.10.25.10:FF:000038">
    <property type="entry name" value="Fibrillin 2"/>
    <property type="match status" value="1"/>
</dbReference>
<feature type="domain" description="EGF-like" evidence="8">
    <location>
        <begin position="302"/>
        <end position="339"/>
    </location>
</feature>
<protein>
    <recommendedName>
        <fullName evidence="8">EGF-like domain-containing protein</fullName>
    </recommendedName>
</protein>
<keyword evidence="4 5" id="KW-1015">Disulfide bond</keyword>
<dbReference type="InterPro" id="IPR000152">
    <property type="entry name" value="EGF-type_Asp/Asn_hydroxyl_site"/>
</dbReference>
<sequence length="432" mass="48453">MRFCASILVILYCLYVFETASSEINEVNFVTLDTIATDYGLSARDEEISNMDILDAWGSGCTCLNGKCVNRCGSSYWTSEGGCIRVEPVCECDPEFGKVNDSACAYCDCGKGINCSFSVIMNEIWMKNCFCPEGYHGGSGYSCLPNCDEKRPCQNGGTCDEASSDGGLRVQPRARIFRLHLQGQIPVLRLQGRDLQTLFLRQRHVQVLRHSRTTMRLCTWISRVQGGVQTMRLRGQRNLRIRPKRLQNLQVQDGIRFQARHLCTMQLWYRSKLKHPCSLDILGVKTCHCPSGSNYTKGVCEDVYLCKVNNPCHPTAICVDLIDKTRCECPKGYAAKQYYPGPGEPCEDVDECLDMSVCAQHKNLQCVNLPGTYKCECLPGFEPKSLDAHSHDTDCKSHKETWMPAGVAILVLLGLFAIGAGLFVYRTRRSRY</sequence>
<evidence type="ECO:0000256" key="1">
    <source>
        <dbReference type="ARBA" id="ARBA00022536"/>
    </source>
</evidence>
<dbReference type="PROSITE" id="PS50026">
    <property type="entry name" value="EGF_3"/>
    <property type="match status" value="2"/>
</dbReference>
<evidence type="ECO:0000256" key="6">
    <source>
        <dbReference type="SAM" id="Phobius"/>
    </source>
</evidence>
<dbReference type="SMART" id="SM00179">
    <property type="entry name" value="EGF_CA"/>
    <property type="match status" value="2"/>
</dbReference>
<feature type="signal peptide" evidence="7">
    <location>
        <begin position="1"/>
        <end position="22"/>
    </location>
</feature>
<evidence type="ECO:0000256" key="7">
    <source>
        <dbReference type="SAM" id="SignalP"/>
    </source>
</evidence>
<evidence type="ECO:0000256" key="3">
    <source>
        <dbReference type="ARBA" id="ARBA00022737"/>
    </source>
</evidence>
<organism evidence="9 10">
    <name type="scientific">Caerostris darwini</name>
    <dbReference type="NCBI Taxonomy" id="1538125"/>
    <lineage>
        <taxon>Eukaryota</taxon>
        <taxon>Metazoa</taxon>
        <taxon>Ecdysozoa</taxon>
        <taxon>Arthropoda</taxon>
        <taxon>Chelicerata</taxon>
        <taxon>Arachnida</taxon>
        <taxon>Araneae</taxon>
        <taxon>Araneomorphae</taxon>
        <taxon>Entelegynae</taxon>
        <taxon>Araneoidea</taxon>
        <taxon>Araneidae</taxon>
        <taxon>Caerostris</taxon>
    </lineage>
</organism>
<keyword evidence="6" id="KW-0812">Transmembrane</keyword>
<keyword evidence="6" id="KW-1133">Transmembrane helix</keyword>
<dbReference type="InterPro" id="IPR009030">
    <property type="entry name" value="Growth_fac_rcpt_cys_sf"/>
</dbReference>